<keyword evidence="1" id="KW-1133">Transmembrane helix</keyword>
<evidence type="ECO:0000313" key="3">
    <source>
        <dbReference type="EMBL" id="KAK5965352.1"/>
    </source>
</evidence>
<dbReference type="AlphaFoldDB" id="A0AAN8F0H1"/>
<feature type="chain" id="PRO_5042949775" evidence="2">
    <location>
        <begin position="26"/>
        <end position="125"/>
    </location>
</feature>
<keyword evidence="4" id="KW-1185">Reference proteome</keyword>
<evidence type="ECO:0000256" key="1">
    <source>
        <dbReference type="SAM" id="Phobius"/>
    </source>
</evidence>
<dbReference type="Proteomes" id="UP001331761">
    <property type="component" value="Unassembled WGS sequence"/>
</dbReference>
<gene>
    <name evidence="3" type="ORF">GCK32_019850</name>
</gene>
<organism evidence="3 4">
    <name type="scientific">Trichostrongylus colubriformis</name>
    <name type="common">Black scour worm</name>
    <dbReference type="NCBI Taxonomy" id="6319"/>
    <lineage>
        <taxon>Eukaryota</taxon>
        <taxon>Metazoa</taxon>
        <taxon>Ecdysozoa</taxon>
        <taxon>Nematoda</taxon>
        <taxon>Chromadorea</taxon>
        <taxon>Rhabditida</taxon>
        <taxon>Rhabditina</taxon>
        <taxon>Rhabditomorpha</taxon>
        <taxon>Strongyloidea</taxon>
        <taxon>Trichostrongylidae</taxon>
        <taxon>Trichostrongylus</taxon>
    </lineage>
</organism>
<feature type="transmembrane region" description="Helical" evidence="1">
    <location>
        <begin position="93"/>
        <end position="117"/>
    </location>
</feature>
<keyword evidence="1" id="KW-0472">Membrane</keyword>
<keyword evidence="2" id="KW-0732">Signal</keyword>
<proteinExistence type="predicted"/>
<keyword evidence="1" id="KW-0812">Transmembrane</keyword>
<comment type="caution">
    <text evidence="3">The sequence shown here is derived from an EMBL/GenBank/DDBJ whole genome shotgun (WGS) entry which is preliminary data.</text>
</comment>
<protein>
    <submittedName>
        <fullName evidence="3">Uncharacterized protein</fullName>
    </submittedName>
</protein>
<feature type="transmembrane region" description="Helical" evidence="1">
    <location>
        <begin position="36"/>
        <end position="54"/>
    </location>
</feature>
<reference evidence="3 4" key="1">
    <citation type="submission" date="2019-10" db="EMBL/GenBank/DDBJ databases">
        <title>Assembly and Annotation for the nematode Trichostrongylus colubriformis.</title>
        <authorList>
            <person name="Martin J."/>
        </authorList>
    </citation>
    <scope>NUCLEOTIDE SEQUENCE [LARGE SCALE GENOMIC DNA]</scope>
    <source>
        <strain evidence="3">G859</strain>
        <tissue evidence="3">Whole worm</tissue>
    </source>
</reference>
<name>A0AAN8F0H1_TRICO</name>
<dbReference type="EMBL" id="WIXE01024713">
    <property type="protein sequence ID" value="KAK5965352.1"/>
    <property type="molecule type" value="Genomic_DNA"/>
</dbReference>
<feature type="signal peptide" evidence="2">
    <location>
        <begin position="1"/>
        <end position="25"/>
    </location>
</feature>
<evidence type="ECO:0000256" key="2">
    <source>
        <dbReference type="SAM" id="SignalP"/>
    </source>
</evidence>
<sequence length="125" mass="14277">MNTGLTSWKMLQVLILPSLVTLCVSAVEYMTTEWVKPLVWFMFFVGFASGQWCVPGAGRNSRMNIASWKVRRNPSHSPVDKEQVLRGMSTKSIVNIALMLVVCVVLYSFLCHGWTYYINLHFIDL</sequence>
<evidence type="ECO:0000313" key="4">
    <source>
        <dbReference type="Proteomes" id="UP001331761"/>
    </source>
</evidence>
<accession>A0AAN8F0H1</accession>